<dbReference type="GO" id="GO:0007010">
    <property type="term" value="P:cytoskeleton organization"/>
    <property type="evidence" value="ECO:0007669"/>
    <property type="project" value="TreeGrafter"/>
</dbReference>
<name>A0A1W0WVA8_HYPEX</name>
<comment type="subcellular location">
    <subcellularLocation>
        <location evidence="1">Endomembrane system</location>
        <topology evidence="1">Peripheral membrane protein</topology>
    </subcellularLocation>
</comment>
<dbReference type="EMBL" id="MTYJ01000042">
    <property type="protein sequence ID" value="OQV19149.1"/>
    <property type="molecule type" value="Genomic_DNA"/>
</dbReference>
<evidence type="ECO:0000256" key="3">
    <source>
        <dbReference type="SAM" id="Coils"/>
    </source>
</evidence>
<dbReference type="AlphaFoldDB" id="A0A1W0WVA8"/>
<dbReference type="OrthoDB" id="10255128at2759"/>
<feature type="domain" description="F-BAR" evidence="4">
    <location>
        <begin position="8"/>
        <end position="280"/>
    </location>
</feature>
<reference evidence="6" key="1">
    <citation type="submission" date="2017-01" db="EMBL/GenBank/DDBJ databases">
        <title>Comparative genomics of anhydrobiosis in the tardigrade Hypsibius dujardini.</title>
        <authorList>
            <person name="Yoshida Y."/>
            <person name="Koutsovoulos G."/>
            <person name="Laetsch D."/>
            <person name="Stevens L."/>
            <person name="Kumar S."/>
            <person name="Horikawa D."/>
            <person name="Ishino K."/>
            <person name="Komine S."/>
            <person name="Tomita M."/>
            <person name="Blaxter M."/>
            <person name="Arakawa K."/>
        </authorList>
    </citation>
    <scope>NUCLEOTIDE SEQUENCE [LARGE SCALE GENOMIC DNA]</scope>
    <source>
        <strain evidence="6">Z151</strain>
    </source>
</reference>
<dbReference type="FunFam" id="1.20.1270.60:FF:000009">
    <property type="entry name" value="Protein kinase C and casein kinase substrate in neurons 2"/>
    <property type="match status" value="1"/>
</dbReference>
<gene>
    <name evidence="5" type="ORF">BV898_06789</name>
</gene>
<dbReference type="InterPro" id="IPR027267">
    <property type="entry name" value="AH/BAR_dom_sf"/>
</dbReference>
<evidence type="ECO:0000256" key="1">
    <source>
        <dbReference type="ARBA" id="ARBA00004184"/>
    </source>
</evidence>
<accession>A0A1W0WVA8</accession>
<comment type="caution">
    <text evidence="5">The sequence shown here is derived from an EMBL/GenBank/DDBJ whole genome shotgun (WGS) entry which is preliminary data.</text>
</comment>
<organism evidence="5 6">
    <name type="scientific">Hypsibius exemplaris</name>
    <name type="common">Freshwater tardigrade</name>
    <dbReference type="NCBI Taxonomy" id="2072580"/>
    <lineage>
        <taxon>Eukaryota</taxon>
        <taxon>Metazoa</taxon>
        <taxon>Ecdysozoa</taxon>
        <taxon>Tardigrada</taxon>
        <taxon>Eutardigrada</taxon>
        <taxon>Parachela</taxon>
        <taxon>Hypsibioidea</taxon>
        <taxon>Hypsibiidae</taxon>
        <taxon>Hypsibius</taxon>
    </lineage>
</organism>
<dbReference type="GO" id="GO:0005886">
    <property type="term" value="C:plasma membrane"/>
    <property type="evidence" value="ECO:0007669"/>
    <property type="project" value="TreeGrafter"/>
</dbReference>
<protein>
    <submittedName>
        <fullName evidence="5">Protein kinase C and casein kinase II substrate protein 3</fullName>
    </submittedName>
</protein>
<dbReference type="GO" id="GO:0005543">
    <property type="term" value="F:phospholipid binding"/>
    <property type="evidence" value="ECO:0007669"/>
    <property type="project" value="TreeGrafter"/>
</dbReference>
<dbReference type="Proteomes" id="UP000192578">
    <property type="component" value="Unassembled WGS sequence"/>
</dbReference>
<evidence type="ECO:0000313" key="5">
    <source>
        <dbReference type="EMBL" id="OQV19149.1"/>
    </source>
</evidence>
<proteinExistence type="predicted"/>
<dbReference type="Gene3D" id="1.20.1270.60">
    <property type="entry name" value="Arfaptin homology (AH) domain/BAR domain"/>
    <property type="match status" value="1"/>
</dbReference>
<dbReference type="PANTHER" id="PTHR23065:SF11">
    <property type="entry name" value="SYNDAPIN, ISOFORM C"/>
    <property type="match status" value="1"/>
</dbReference>
<dbReference type="SMART" id="SM00055">
    <property type="entry name" value="FCH"/>
    <property type="match status" value="1"/>
</dbReference>
<keyword evidence="2 3" id="KW-0175">Coiled coil</keyword>
<keyword evidence="6" id="KW-1185">Reference proteome</keyword>
<keyword evidence="5" id="KW-0808">Transferase</keyword>
<dbReference type="GO" id="GO:0016301">
    <property type="term" value="F:kinase activity"/>
    <property type="evidence" value="ECO:0007669"/>
    <property type="project" value="UniProtKB-KW"/>
</dbReference>
<dbReference type="PROSITE" id="PS51741">
    <property type="entry name" value="F_BAR"/>
    <property type="match status" value="1"/>
</dbReference>
<feature type="coiled-coil region" evidence="3">
    <location>
        <begin position="192"/>
        <end position="237"/>
    </location>
</feature>
<sequence length="290" mass="34061">MADDDDGEPIEGLSFWEPGGYKKTTKRITDGNQLCTEIVDMVQERCEIEAAYASKLKSWSKRWIAQIDKGPEYGSMESAWKAVLTAADREADVHLRVKENLVSTIQNEMRRWQKENFHKGMMALHLKEKKEMDEEFRKAQKPWKKRFLAVEKSKKEYHDLCQKEQSVVQRSKMYQNDTGISEDQKAKTLDEIAKLNTQRQSARGNYEDALRDLNSYNARYMEDMKEVYARCQEMEHKRLDFFKDRLKAMHQNLDLSNDVVVKQIAADFLNTVEQANAKSDLKYWDAQRSH</sequence>
<dbReference type="GO" id="GO:0005768">
    <property type="term" value="C:endosome"/>
    <property type="evidence" value="ECO:0007669"/>
    <property type="project" value="TreeGrafter"/>
</dbReference>
<evidence type="ECO:0000256" key="2">
    <source>
        <dbReference type="PROSITE-ProRule" id="PRU01077"/>
    </source>
</evidence>
<dbReference type="GO" id="GO:0097320">
    <property type="term" value="P:plasma membrane tubulation"/>
    <property type="evidence" value="ECO:0007669"/>
    <property type="project" value="TreeGrafter"/>
</dbReference>
<evidence type="ECO:0000259" key="4">
    <source>
        <dbReference type="PROSITE" id="PS51741"/>
    </source>
</evidence>
<dbReference type="PANTHER" id="PTHR23065">
    <property type="entry name" value="PROLINE-SERINE-THREONINE PHOSPHATASE INTERACTING PROTEIN 1"/>
    <property type="match status" value="1"/>
</dbReference>
<evidence type="ECO:0000313" key="6">
    <source>
        <dbReference type="Proteomes" id="UP000192578"/>
    </source>
</evidence>
<dbReference type="InterPro" id="IPR031160">
    <property type="entry name" value="F_BAR_dom"/>
</dbReference>
<dbReference type="GO" id="GO:0030100">
    <property type="term" value="P:regulation of endocytosis"/>
    <property type="evidence" value="ECO:0007669"/>
    <property type="project" value="TreeGrafter"/>
</dbReference>
<dbReference type="SUPFAM" id="SSF103657">
    <property type="entry name" value="BAR/IMD domain-like"/>
    <property type="match status" value="1"/>
</dbReference>
<dbReference type="Pfam" id="PF00611">
    <property type="entry name" value="FCH"/>
    <property type="match status" value="1"/>
</dbReference>
<dbReference type="InterPro" id="IPR001060">
    <property type="entry name" value="FCH_dom"/>
</dbReference>
<keyword evidence="5" id="KW-0418">Kinase</keyword>